<dbReference type="EMBL" id="CM046510">
    <property type="protein sequence ID" value="KAI8660203.1"/>
    <property type="molecule type" value="Genomic_DNA"/>
</dbReference>
<dbReference type="Proteomes" id="UP001065298">
    <property type="component" value="Chromosome 8"/>
</dbReference>
<name>A0ACC0QNB6_9HYPO</name>
<proteinExistence type="predicted"/>
<protein>
    <submittedName>
        <fullName evidence="1">F-box domain-containing protein</fullName>
    </submittedName>
</protein>
<keyword evidence="2" id="KW-1185">Reference proteome</keyword>
<accession>A0ACC0QNB6</accession>
<organism evidence="1 2">
    <name type="scientific">Fusarium keratoplasticum</name>
    <dbReference type="NCBI Taxonomy" id="1328300"/>
    <lineage>
        <taxon>Eukaryota</taxon>
        <taxon>Fungi</taxon>
        <taxon>Dikarya</taxon>
        <taxon>Ascomycota</taxon>
        <taxon>Pezizomycotina</taxon>
        <taxon>Sordariomycetes</taxon>
        <taxon>Hypocreomycetidae</taxon>
        <taxon>Hypocreales</taxon>
        <taxon>Nectriaceae</taxon>
        <taxon>Fusarium</taxon>
        <taxon>Fusarium solani species complex</taxon>
    </lineage>
</organism>
<sequence>MPSIPHLSALPPELLSHVVSLLPQDALLQTRLVNHHLNSLATRSAFHSIRLVAYGDSSRKFRALADSHLRVHVQDVTVDTWLGPDFKYRMHNVWQLPEDFVDCFPFLSCFRSLKRLHLRFHEDCAEFGEGDADESNDDRFEILLKIFRSLAGNWSKEKERITELVGDLADSVFYPEEKLPPTINGPPIQLSSLTIRNLGDNHEPRVTSSEAFKLVVGPAIRDLRLHITTETAGEERTTENDSVAKYISFENLHTTWLSPDIVADLHTLSLYCQEPWGFSPRMDFRRLGKGRGLPNLKVLALGNYTFSHEWQIDWFGSLNLEKLYLDDCAVLHQYDCRPADMDRGETIIGQDDFGNDISISNEGYYKSVNDDEEPNGPREAIVTTPTALRWHMILSRWRETMTNLRVFKMGSGDWWRQAAFRTFDCPDPETHGEDIFRFGLGLSQERCDQLLYRYRTYEWVDWREWEEEHCSYIAHMEQGGEEWDTDKEGFGLWRMEDGLRARDEEALDLFVSTVEERARKIR</sequence>
<evidence type="ECO:0000313" key="1">
    <source>
        <dbReference type="EMBL" id="KAI8660203.1"/>
    </source>
</evidence>
<comment type="caution">
    <text evidence="1">The sequence shown here is derived from an EMBL/GenBank/DDBJ whole genome shotgun (WGS) entry which is preliminary data.</text>
</comment>
<gene>
    <name evidence="1" type="ORF">NCS57_00996900</name>
</gene>
<reference evidence="1" key="1">
    <citation type="submission" date="2022-06" db="EMBL/GenBank/DDBJ databases">
        <title>Fusarium solani species complex genomes reveal bases of compartmentalisation and animal pathogenesis.</title>
        <authorList>
            <person name="Tsai I.J."/>
        </authorList>
    </citation>
    <scope>NUCLEOTIDE SEQUENCE</scope>
    <source>
        <strain evidence="1">Fu6.1</strain>
    </source>
</reference>
<evidence type="ECO:0000313" key="2">
    <source>
        <dbReference type="Proteomes" id="UP001065298"/>
    </source>
</evidence>